<evidence type="ECO:0000313" key="2">
    <source>
        <dbReference type="EMBL" id="MBB3935548.1"/>
    </source>
</evidence>
<keyword evidence="1" id="KW-0732">Signal</keyword>
<comment type="caution">
    <text evidence="2">The sequence shown here is derived from an EMBL/GenBank/DDBJ whole genome shotgun (WGS) entry which is preliminary data.</text>
</comment>
<reference evidence="2 3" key="1">
    <citation type="submission" date="2020-08" db="EMBL/GenBank/DDBJ databases">
        <title>Genomic Encyclopedia of Type Strains, Phase IV (KMG-IV): sequencing the most valuable type-strain genomes for metagenomic binning, comparative biology and taxonomic classification.</title>
        <authorList>
            <person name="Goeker M."/>
        </authorList>
    </citation>
    <scope>NUCLEOTIDE SEQUENCE [LARGE SCALE GENOMIC DNA]</scope>
    <source>
        <strain evidence="2 3">DSM 25024</strain>
    </source>
</reference>
<dbReference type="EMBL" id="JACIDO010000003">
    <property type="protein sequence ID" value="MBB3935548.1"/>
    <property type="molecule type" value="Genomic_DNA"/>
</dbReference>
<dbReference type="RefSeq" id="WP_090960433.1">
    <property type="nucleotide sequence ID" value="NZ_FOOA01000003.1"/>
</dbReference>
<gene>
    <name evidence="2" type="ORF">GGR05_001692</name>
</gene>
<dbReference type="AlphaFoldDB" id="A0A7W6BUY2"/>
<organism evidence="2 3">
    <name type="scientific">Aureimonas phyllosphaerae</name>
    <dbReference type="NCBI Taxonomy" id="1166078"/>
    <lineage>
        <taxon>Bacteria</taxon>
        <taxon>Pseudomonadati</taxon>
        <taxon>Pseudomonadota</taxon>
        <taxon>Alphaproteobacteria</taxon>
        <taxon>Hyphomicrobiales</taxon>
        <taxon>Aurantimonadaceae</taxon>
        <taxon>Aureimonas</taxon>
    </lineage>
</organism>
<name>A0A7W6BUY2_9HYPH</name>
<dbReference type="Proteomes" id="UP000531216">
    <property type="component" value="Unassembled WGS sequence"/>
</dbReference>
<evidence type="ECO:0000313" key="3">
    <source>
        <dbReference type="Proteomes" id="UP000531216"/>
    </source>
</evidence>
<protein>
    <submittedName>
        <fullName evidence="2">Uncharacterized protein</fullName>
    </submittedName>
</protein>
<feature type="chain" id="PRO_5031254732" evidence="1">
    <location>
        <begin position="24"/>
        <end position="157"/>
    </location>
</feature>
<feature type="signal peptide" evidence="1">
    <location>
        <begin position="1"/>
        <end position="23"/>
    </location>
</feature>
<accession>A0A7W6BUY2</accession>
<evidence type="ECO:0000256" key="1">
    <source>
        <dbReference type="SAM" id="SignalP"/>
    </source>
</evidence>
<sequence>MIKILGIGIWVCLVTLGTGYAVANMTAGAAQEAPPPANYFEGLDYKKTDTIAVPIIAENAIQGYVLARFVYTIDGKTAAALAVPPEPIILDQAFKSVYSVTSFDFRNPERYDLPALLAELKDNVNTKYGKPVVEDVMIDQFDFLPKNQLGGEVLKTK</sequence>
<proteinExistence type="predicted"/>
<dbReference type="OrthoDB" id="7847400at2"/>
<keyword evidence="3" id="KW-1185">Reference proteome</keyword>